<dbReference type="EMBL" id="RBIG01000001">
    <property type="protein sequence ID" value="RKQ72674.1"/>
    <property type="molecule type" value="Genomic_DNA"/>
</dbReference>
<comment type="caution">
    <text evidence="4">The sequence shown here is derived from an EMBL/GenBank/DDBJ whole genome shotgun (WGS) entry which is preliminary data.</text>
</comment>
<name>A0A420WNQ9_9PROT</name>
<reference evidence="4 5" key="1">
    <citation type="submission" date="2018-10" db="EMBL/GenBank/DDBJ databases">
        <title>Comparative analysis of microorganisms from saline springs in Andes Mountain Range, Colombia.</title>
        <authorList>
            <person name="Rubin E."/>
        </authorList>
    </citation>
    <scope>NUCLEOTIDE SEQUENCE [LARGE SCALE GENOMIC DNA]</scope>
    <source>
        <strain evidence="4 5">USBA 36</strain>
    </source>
</reference>
<keyword evidence="3" id="KW-0694">RNA-binding</keyword>
<keyword evidence="4" id="KW-0966">Cell projection</keyword>
<evidence type="ECO:0000313" key="5">
    <source>
        <dbReference type="Proteomes" id="UP000277424"/>
    </source>
</evidence>
<dbReference type="GO" id="GO:0006402">
    <property type="term" value="P:mRNA catabolic process"/>
    <property type="evidence" value="ECO:0007669"/>
    <property type="project" value="InterPro"/>
</dbReference>
<dbReference type="GO" id="GO:0048027">
    <property type="term" value="F:mRNA 5'-UTR binding"/>
    <property type="evidence" value="ECO:0007669"/>
    <property type="project" value="InterPro"/>
</dbReference>
<sequence>MALKINVKPGEKIVINGAVITMGEGASYIVLQNQATFLREKDIMQPEEANTPVRRIYFSLMLMYLDQENYQSYYNEYMDRMIELLRTTTLPQVRDTLMVIFRDVQEKRFFQAMKACKALMKFEEELLKSFGGEVEPSDLEMAVKPT</sequence>
<evidence type="ECO:0000256" key="3">
    <source>
        <dbReference type="ARBA" id="ARBA00022884"/>
    </source>
</evidence>
<keyword evidence="4" id="KW-0969">Cilium</keyword>
<keyword evidence="1" id="KW-0678">Repressor</keyword>
<dbReference type="Pfam" id="PF07378">
    <property type="entry name" value="FlbT"/>
    <property type="match status" value="1"/>
</dbReference>
<organism evidence="4 5">
    <name type="scientific">Oceanibaculum indicum</name>
    <dbReference type="NCBI Taxonomy" id="526216"/>
    <lineage>
        <taxon>Bacteria</taxon>
        <taxon>Pseudomonadati</taxon>
        <taxon>Pseudomonadota</taxon>
        <taxon>Alphaproteobacteria</taxon>
        <taxon>Rhodospirillales</taxon>
        <taxon>Oceanibaculaceae</taxon>
        <taxon>Oceanibaculum</taxon>
    </lineage>
</organism>
<evidence type="ECO:0000313" key="4">
    <source>
        <dbReference type="EMBL" id="RKQ72674.1"/>
    </source>
</evidence>
<gene>
    <name evidence="4" type="ORF">BCL74_0442</name>
</gene>
<protein>
    <submittedName>
        <fullName evidence="4">Flagellar protein FlbT</fullName>
    </submittedName>
</protein>
<dbReference type="Proteomes" id="UP000277424">
    <property type="component" value="Unassembled WGS sequence"/>
</dbReference>
<dbReference type="AlphaFoldDB" id="A0A420WNQ9"/>
<dbReference type="GO" id="GO:1902209">
    <property type="term" value="P:negative regulation of bacterial-type flagellum assembly"/>
    <property type="evidence" value="ECO:0007669"/>
    <property type="project" value="InterPro"/>
</dbReference>
<dbReference type="GO" id="GO:0044781">
    <property type="term" value="P:bacterial-type flagellum organization"/>
    <property type="evidence" value="ECO:0007669"/>
    <property type="project" value="UniProtKB-KW"/>
</dbReference>
<keyword evidence="4" id="KW-0282">Flagellum</keyword>
<dbReference type="NCBIfam" id="NF001995">
    <property type="entry name" value="PRK00794.1-1"/>
    <property type="match status" value="1"/>
</dbReference>
<accession>A0A420WNQ9</accession>
<evidence type="ECO:0000256" key="2">
    <source>
        <dbReference type="ARBA" id="ARBA00022795"/>
    </source>
</evidence>
<proteinExistence type="predicted"/>
<dbReference type="InterPro" id="IPR009967">
    <property type="entry name" value="Flagellum_FlbT"/>
</dbReference>
<keyword evidence="2" id="KW-1005">Bacterial flagellum biogenesis</keyword>
<dbReference type="RefSeq" id="WP_008944781.1">
    <property type="nucleotide sequence ID" value="NZ_RBIG01000001.1"/>
</dbReference>
<evidence type="ECO:0000256" key="1">
    <source>
        <dbReference type="ARBA" id="ARBA00022491"/>
    </source>
</evidence>